<sequence>MVCIKTPYLLPSYLTFILMSLFKIFYISKRNKKHALLSLIEYADDLTVVFNTQILDQITNFFNQQAQTYNFSVNLGKTRIPMKASQQRSPYGQILVEKT</sequence>
<evidence type="ECO:0008006" key="4">
    <source>
        <dbReference type="Google" id="ProtNLM"/>
    </source>
</evidence>
<proteinExistence type="predicted"/>
<feature type="transmembrane region" description="Helical" evidence="1">
    <location>
        <begin position="6"/>
        <end position="26"/>
    </location>
</feature>
<dbReference type="Proteomes" id="UP000688137">
    <property type="component" value="Unassembled WGS sequence"/>
</dbReference>
<evidence type="ECO:0000256" key="1">
    <source>
        <dbReference type="SAM" id="Phobius"/>
    </source>
</evidence>
<evidence type="ECO:0000313" key="3">
    <source>
        <dbReference type="Proteomes" id="UP000688137"/>
    </source>
</evidence>
<name>A0A8S1MY25_PARPR</name>
<reference evidence="2" key="1">
    <citation type="submission" date="2021-01" db="EMBL/GenBank/DDBJ databases">
        <authorList>
            <consortium name="Genoscope - CEA"/>
            <person name="William W."/>
        </authorList>
    </citation>
    <scope>NUCLEOTIDE SEQUENCE</scope>
</reference>
<accession>A0A8S1MY25</accession>
<keyword evidence="1" id="KW-1133">Transmembrane helix</keyword>
<protein>
    <recommendedName>
        <fullName evidence="4">Reverse transcriptase domain-containing protein</fullName>
    </recommendedName>
</protein>
<keyword evidence="1" id="KW-0812">Transmembrane</keyword>
<dbReference type="EMBL" id="CAJJDM010000063">
    <property type="protein sequence ID" value="CAD8079904.1"/>
    <property type="molecule type" value="Genomic_DNA"/>
</dbReference>
<evidence type="ECO:0000313" key="2">
    <source>
        <dbReference type="EMBL" id="CAD8079904.1"/>
    </source>
</evidence>
<keyword evidence="1" id="KW-0472">Membrane</keyword>
<comment type="caution">
    <text evidence="2">The sequence shown here is derived from an EMBL/GenBank/DDBJ whole genome shotgun (WGS) entry which is preliminary data.</text>
</comment>
<keyword evidence="3" id="KW-1185">Reference proteome</keyword>
<organism evidence="2 3">
    <name type="scientific">Paramecium primaurelia</name>
    <dbReference type="NCBI Taxonomy" id="5886"/>
    <lineage>
        <taxon>Eukaryota</taxon>
        <taxon>Sar</taxon>
        <taxon>Alveolata</taxon>
        <taxon>Ciliophora</taxon>
        <taxon>Intramacronucleata</taxon>
        <taxon>Oligohymenophorea</taxon>
        <taxon>Peniculida</taxon>
        <taxon>Parameciidae</taxon>
        <taxon>Paramecium</taxon>
    </lineage>
</organism>
<gene>
    <name evidence="2" type="ORF">PPRIM_AZ9-3.1.T0620260</name>
</gene>
<dbReference type="AlphaFoldDB" id="A0A8S1MY25"/>